<dbReference type="Proteomes" id="UP000636010">
    <property type="component" value="Unassembled WGS sequence"/>
</dbReference>
<comment type="caution">
    <text evidence="1">The sequence shown here is derived from an EMBL/GenBank/DDBJ whole genome shotgun (WGS) entry which is preliminary data.</text>
</comment>
<evidence type="ECO:0000313" key="2">
    <source>
        <dbReference type="Proteomes" id="UP000636010"/>
    </source>
</evidence>
<dbReference type="EMBL" id="BMEC01000001">
    <property type="protein sequence ID" value="GGC22230.1"/>
    <property type="molecule type" value="Genomic_DNA"/>
</dbReference>
<proteinExistence type="predicted"/>
<protein>
    <submittedName>
        <fullName evidence="1">Uncharacterized protein</fullName>
    </submittedName>
</protein>
<sequence length="74" mass="8643">MPQFGHVFITVDFYVYLTFKSTFKFLNTENFSGVCTKKDHGKTQQDNKPQTFRNKWSANDWFKILSGQGYSSFG</sequence>
<gene>
    <name evidence="1" type="ORF">GCM10011506_04420</name>
</gene>
<organism evidence="1 2">
    <name type="scientific">Marivirga lumbricoides</name>
    <dbReference type="NCBI Taxonomy" id="1046115"/>
    <lineage>
        <taxon>Bacteria</taxon>
        <taxon>Pseudomonadati</taxon>
        <taxon>Bacteroidota</taxon>
        <taxon>Cytophagia</taxon>
        <taxon>Cytophagales</taxon>
        <taxon>Marivirgaceae</taxon>
        <taxon>Marivirga</taxon>
    </lineage>
</organism>
<name>A0ABQ1LB38_9BACT</name>
<keyword evidence="2" id="KW-1185">Reference proteome</keyword>
<reference evidence="2" key="1">
    <citation type="journal article" date="2019" name="Int. J. Syst. Evol. Microbiol.">
        <title>The Global Catalogue of Microorganisms (GCM) 10K type strain sequencing project: providing services to taxonomists for standard genome sequencing and annotation.</title>
        <authorList>
            <consortium name="The Broad Institute Genomics Platform"/>
            <consortium name="The Broad Institute Genome Sequencing Center for Infectious Disease"/>
            <person name="Wu L."/>
            <person name="Ma J."/>
        </authorList>
    </citation>
    <scope>NUCLEOTIDE SEQUENCE [LARGE SCALE GENOMIC DNA]</scope>
    <source>
        <strain evidence="2">CGMCC 1.10832</strain>
    </source>
</reference>
<accession>A0ABQ1LB38</accession>
<evidence type="ECO:0000313" key="1">
    <source>
        <dbReference type="EMBL" id="GGC22230.1"/>
    </source>
</evidence>